<dbReference type="SMART" id="SM00850">
    <property type="entry name" value="LytTR"/>
    <property type="match status" value="1"/>
</dbReference>
<evidence type="ECO:0000259" key="1">
    <source>
        <dbReference type="PROSITE" id="PS50930"/>
    </source>
</evidence>
<gene>
    <name evidence="2" type="ORF">J2Z35_002164</name>
</gene>
<dbReference type="EMBL" id="JAGGLI010000027">
    <property type="protein sequence ID" value="MBP2028363.1"/>
    <property type="molecule type" value="Genomic_DNA"/>
</dbReference>
<dbReference type="PROSITE" id="PS50930">
    <property type="entry name" value="HTH_LYTTR"/>
    <property type="match status" value="1"/>
</dbReference>
<dbReference type="Pfam" id="PF04397">
    <property type="entry name" value="LytTR"/>
    <property type="match status" value="1"/>
</dbReference>
<organism evidence="2 3">
    <name type="scientific">Acetoanaerobium pronyense</name>
    <dbReference type="NCBI Taxonomy" id="1482736"/>
    <lineage>
        <taxon>Bacteria</taxon>
        <taxon>Bacillati</taxon>
        <taxon>Bacillota</taxon>
        <taxon>Clostridia</taxon>
        <taxon>Peptostreptococcales</taxon>
        <taxon>Filifactoraceae</taxon>
        <taxon>Acetoanaerobium</taxon>
    </lineage>
</organism>
<dbReference type="InterPro" id="IPR007492">
    <property type="entry name" value="LytTR_DNA-bd_dom"/>
</dbReference>
<evidence type="ECO:0000313" key="2">
    <source>
        <dbReference type="EMBL" id="MBP2028363.1"/>
    </source>
</evidence>
<protein>
    <submittedName>
        <fullName evidence="2">Two-component system response regulator LytT</fullName>
    </submittedName>
</protein>
<evidence type="ECO:0000313" key="3">
    <source>
        <dbReference type="Proteomes" id="UP001314903"/>
    </source>
</evidence>
<name>A0ABS4KKQ5_9FIRM</name>
<dbReference type="Gene3D" id="2.20.25.10">
    <property type="match status" value="1"/>
</dbReference>
<reference evidence="2 3" key="1">
    <citation type="submission" date="2021-03" db="EMBL/GenBank/DDBJ databases">
        <title>Genomic Encyclopedia of Type Strains, Phase IV (KMG-IV): sequencing the most valuable type-strain genomes for metagenomic binning, comparative biology and taxonomic classification.</title>
        <authorList>
            <person name="Goeker M."/>
        </authorList>
    </citation>
    <scope>NUCLEOTIDE SEQUENCE [LARGE SCALE GENOMIC DNA]</scope>
    <source>
        <strain evidence="2 3">DSM 27512</strain>
    </source>
</reference>
<dbReference type="Proteomes" id="UP001314903">
    <property type="component" value="Unassembled WGS sequence"/>
</dbReference>
<dbReference type="PANTHER" id="PTHR37299:SF1">
    <property type="entry name" value="STAGE 0 SPORULATION PROTEIN A HOMOLOG"/>
    <property type="match status" value="1"/>
</dbReference>
<dbReference type="RefSeq" id="WP_209661416.1">
    <property type="nucleotide sequence ID" value="NZ_JAGGLI010000027.1"/>
</dbReference>
<sequence length="178" mass="20883">MIQLVGSKKVCEKLKVELSKYNIERDAEYELVLVERGYEIPEDKLCIVFDAIDYMTVVKLLISGNRNNLHKDTVTGFRENKYVLIEPKDILFVEVNSDCIVAHTILHEYSMKETLQYYEMLWSEKGFIRANKSQLINLLHVKEIIPWFNSRYVLKMANGAELEVSKMYSKILRNTLKI</sequence>
<keyword evidence="3" id="KW-1185">Reference proteome</keyword>
<dbReference type="InterPro" id="IPR046947">
    <property type="entry name" value="LytR-like"/>
</dbReference>
<comment type="caution">
    <text evidence="2">The sequence shown here is derived from an EMBL/GenBank/DDBJ whole genome shotgun (WGS) entry which is preliminary data.</text>
</comment>
<dbReference type="PANTHER" id="PTHR37299">
    <property type="entry name" value="TRANSCRIPTIONAL REGULATOR-RELATED"/>
    <property type="match status" value="1"/>
</dbReference>
<feature type="domain" description="HTH LytTR-type" evidence="1">
    <location>
        <begin position="74"/>
        <end position="178"/>
    </location>
</feature>
<accession>A0ABS4KKQ5</accession>
<dbReference type="Gene3D" id="2.40.50.40">
    <property type="match status" value="1"/>
</dbReference>
<proteinExistence type="predicted"/>